<evidence type="ECO:0000256" key="4">
    <source>
        <dbReference type="ARBA" id="ARBA00022692"/>
    </source>
</evidence>
<comment type="caution">
    <text evidence="10">The sequence shown here is derived from an EMBL/GenBank/DDBJ whole genome shotgun (WGS) entry which is preliminary data.</text>
</comment>
<dbReference type="AlphaFoldDB" id="A0A7Y6PIL6"/>
<sequence>MNTEILGVVVQIALMVILAYPLGKYIAKVYRGEKTWSDFMAPIERVIYKVCGIDPNEEMNWKQFLKALLILNAFWFFWGMVLLVSQGWLPLNPDGNGPQTPDQAFNT</sequence>
<dbReference type="Pfam" id="PF03814">
    <property type="entry name" value="KdpA"/>
    <property type="match status" value="1"/>
</dbReference>
<evidence type="ECO:0000256" key="2">
    <source>
        <dbReference type="ARBA" id="ARBA00022475"/>
    </source>
</evidence>
<evidence type="ECO:0000313" key="11">
    <source>
        <dbReference type="Proteomes" id="UP000524321"/>
    </source>
</evidence>
<keyword evidence="7" id="KW-0406">Ion transport</keyword>
<reference evidence="10 11" key="1">
    <citation type="submission" date="2020-04" db="EMBL/GenBank/DDBJ databases">
        <authorList>
            <person name="Pieper L."/>
        </authorList>
    </citation>
    <scope>NUCLEOTIDE SEQUENCE [LARGE SCALE GENOMIC DNA]</scope>
    <source>
        <strain evidence="10 11">B33</strain>
    </source>
</reference>
<protein>
    <submittedName>
        <fullName evidence="10">Potassium-transporting ATPase subunit KdpA</fullName>
    </submittedName>
</protein>
<keyword evidence="8 9" id="KW-0472">Membrane</keyword>
<keyword evidence="1" id="KW-0813">Transport</keyword>
<dbReference type="RefSeq" id="WP_176350944.1">
    <property type="nucleotide sequence ID" value="NZ_JABWDJ010000547.1"/>
</dbReference>
<dbReference type="GO" id="GO:0005886">
    <property type="term" value="C:plasma membrane"/>
    <property type="evidence" value="ECO:0007669"/>
    <property type="project" value="TreeGrafter"/>
</dbReference>
<evidence type="ECO:0000256" key="1">
    <source>
        <dbReference type="ARBA" id="ARBA00022448"/>
    </source>
</evidence>
<name>A0A7Y6PIL6_PHOVU</name>
<evidence type="ECO:0000256" key="8">
    <source>
        <dbReference type="ARBA" id="ARBA00023136"/>
    </source>
</evidence>
<reference evidence="10 11" key="2">
    <citation type="submission" date="2020-07" db="EMBL/GenBank/DDBJ databases">
        <title>Bacterial metabolism rescues the inhibition of intestinal drug absorption by food and drug additives.</title>
        <authorList>
            <person name="Zou L."/>
            <person name="Spanogiannopoulos P."/>
            <person name="Chien H.-C."/>
            <person name="Pieper L.M."/>
            <person name="Cai W."/>
            <person name="Khuri N."/>
            <person name="Pottel J."/>
            <person name="Vora B."/>
            <person name="Ni Z."/>
            <person name="Tsakalozou E."/>
            <person name="Zhang W."/>
            <person name="Shoichet B.K."/>
            <person name="Giacomini K.M."/>
            <person name="Turnbaugh P.J."/>
        </authorList>
    </citation>
    <scope>NUCLEOTIDE SEQUENCE [LARGE SCALE GENOMIC DNA]</scope>
    <source>
        <strain evidence="10 11">B33</strain>
    </source>
</reference>
<proteinExistence type="predicted"/>
<keyword evidence="5" id="KW-0630">Potassium</keyword>
<gene>
    <name evidence="10" type="ORF">HUV05_24015</name>
</gene>
<keyword evidence="2" id="KW-1003">Cell membrane</keyword>
<feature type="non-terminal residue" evidence="10">
    <location>
        <position position="107"/>
    </location>
</feature>
<dbReference type="Proteomes" id="UP000524321">
    <property type="component" value="Unassembled WGS sequence"/>
</dbReference>
<dbReference type="GO" id="GO:0008556">
    <property type="term" value="F:P-type potassium transmembrane transporter activity"/>
    <property type="evidence" value="ECO:0007669"/>
    <property type="project" value="InterPro"/>
</dbReference>
<evidence type="ECO:0000256" key="9">
    <source>
        <dbReference type="SAM" id="Phobius"/>
    </source>
</evidence>
<dbReference type="PANTHER" id="PTHR30607:SF2">
    <property type="entry name" value="POTASSIUM-TRANSPORTING ATPASE POTASSIUM-BINDING SUBUNIT"/>
    <property type="match status" value="1"/>
</dbReference>
<evidence type="ECO:0000256" key="5">
    <source>
        <dbReference type="ARBA" id="ARBA00022958"/>
    </source>
</evidence>
<keyword evidence="3" id="KW-0633">Potassium transport</keyword>
<keyword evidence="6 9" id="KW-1133">Transmembrane helix</keyword>
<accession>A0A7Y6PIL6</accession>
<evidence type="ECO:0000256" key="3">
    <source>
        <dbReference type="ARBA" id="ARBA00022538"/>
    </source>
</evidence>
<evidence type="ECO:0000256" key="7">
    <source>
        <dbReference type="ARBA" id="ARBA00023065"/>
    </source>
</evidence>
<dbReference type="EMBL" id="JABWDJ010000547">
    <property type="protein sequence ID" value="NVB76505.1"/>
    <property type="molecule type" value="Genomic_DNA"/>
</dbReference>
<dbReference type="PANTHER" id="PTHR30607">
    <property type="entry name" value="POTASSIUM-TRANSPORTING ATPASE A CHAIN"/>
    <property type="match status" value="1"/>
</dbReference>
<evidence type="ECO:0000313" key="10">
    <source>
        <dbReference type="EMBL" id="NVB76505.1"/>
    </source>
</evidence>
<keyword evidence="4 9" id="KW-0812">Transmembrane</keyword>
<organism evidence="10 11">
    <name type="scientific">Phocaeicola vulgatus</name>
    <name type="common">Bacteroides vulgatus</name>
    <dbReference type="NCBI Taxonomy" id="821"/>
    <lineage>
        <taxon>Bacteria</taxon>
        <taxon>Pseudomonadati</taxon>
        <taxon>Bacteroidota</taxon>
        <taxon>Bacteroidia</taxon>
        <taxon>Bacteroidales</taxon>
        <taxon>Bacteroidaceae</taxon>
        <taxon>Phocaeicola</taxon>
    </lineage>
</organism>
<dbReference type="InterPro" id="IPR004623">
    <property type="entry name" value="KdpA"/>
</dbReference>
<feature type="transmembrane region" description="Helical" evidence="9">
    <location>
        <begin position="67"/>
        <end position="89"/>
    </location>
</feature>
<evidence type="ECO:0000256" key="6">
    <source>
        <dbReference type="ARBA" id="ARBA00022989"/>
    </source>
</evidence>
<feature type="transmembrane region" description="Helical" evidence="9">
    <location>
        <begin position="6"/>
        <end position="27"/>
    </location>
</feature>